<evidence type="ECO:0000256" key="1">
    <source>
        <dbReference type="ARBA" id="ARBA00022946"/>
    </source>
</evidence>
<dbReference type="PIRSF" id="PIRSF006487">
    <property type="entry name" value="GcvT"/>
    <property type="match status" value="1"/>
</dbReference>
<comment type="caution">
    <text evidence="3">The sequence shown here is derived from an EMBL/GenBank/DDBJ whole genome shotgun (WGS) entry which is preliminary data.</text>
</comment>
<dbReference type="PANTHER" id="PTHR22602">
    <property type="entry name" value="TRANSFERASE CAF17, MITOCHONDRIAL-RELATED"/>
    <property type="match status" value="1"/>
</dbReference>
<dbReference type="InterPro" id="IPR027266">
    <property type="entry name" value="TrmE/GcvT-like"/>
</dbReference>
<keyword evidence="1" id="KW-0809">Transit peptide</keyword>
<dbReference type="NCBIfam" id="TIGR03317">
    <property type="entry name" value="ygfZ_signature"/>
    <property type="match status" value="1"/>
</dbReference>
<evidence type="ECO:0000259" key="2">
    <source>
        <dbReference type="Pfam" id="PF25455"/>
    </source>
</evidence>
<evidence type="ECO:0000313" key="3">
    <source>
        <dbReference type="EMBL" id="MCI4681827.1"/>
    </source>
</evidence>
<dbReference type="SUPFAM" id="SSF103025">
    <property type="entry name" value="Folate-binding domain"/>
    <property type="match status" value="1"/>
</dbReference>
<evidence type="ECO:0000313" key="4">
    <source>
        <dbReference type="Proteomes" id="UP001139104"/>
    </source>
</evidence>
<dbReference type="Proteomes" id="UP001139104">
    <property type="component" value="Unassembled WGS sequence"/>
</dbReference>
<organism evidence="3 4">
    <name type="scientific">Candidatus Rhodoblastus alkanivorans</name>
    <dbReference type="NCBI Taxonomy" id="2954117"/>
    <lineage>
        <taxon>Bacteria</taxon>
        <taxon>Pseudomonadati</taxon>
        <taxon>Pseudomonadota</taxon>
        <taxon>Alphaproteobacteria</taxon>
        <taxon>Hyphomicrobiales</taxon>
        <taxon>Rhodoblastaceae</taxon>
        <taxon>Rhodoblastus</taxon>
    </lineage>
</organism>
<dbReference type="InterPro" id="IPR045179">
    <property type="entry name" value="YgfZ/GcvT"/>
</dbReference>
<name>A0ABS9Z3S3_9HYPH</name>
<proteinExistence type="predicted"/>
<dbReference type="InterPro" id="IPR017703">
    <property type="entry name" value="YgfZ/GCV_T_CS"/>
</dbReference>
<dbReference type="PANTHER" id="PTHR22602:SF0">
    <property type="entry name" value="TRANSFERASE CAF17, MITOCHONDRIAL-RELATED"/>
    <property type="match status" value="1"/>
</dbReference>
<keyword evidence="4" id="KW-1185">Reference proteome</keyword>
<protein>
    <submittedName>
        <fullName evidence="3">Folate-binding protein</fullName>
    </submittedName>
</protein>
<reference evidence="3" key="1">
    <citation type="journal article" date="2022" name="ISME J.">
        <title>Identification of active gaseous-alkane degraders at natural gas seeps.</title>
        <authorList>
            <person name="Farhan Ul Haque M."/>
            <person name="Hernandez M."/>
            <person name="Crombie A.T."/>
            <person name="Murrell J.C."/>
        </authorList>
    </citation>
    <scope>NUCLEOTIDE SEQUENCE</scope>
    <source>
        <strain evidence="3">PC2</strain>
    </source>
</reference>
<dbReference type="EMBL" id="JAIVFP010000001">
    <property type="protein sequence ID" value="MCI4681827.1"/>
    <property type="molecule type" value="Genomic_DNA"/>
</dbReference>
<dbReference type="RefSeq" id="WP_243065871.1">
    <property type="nucleotide sequence ID" value="NZ_JAIVFK010000003.1"/>
</dbReference>
<sequence>MKAAHLTDRGVVRIGGPEARGFLQGLVTGNVVTLQPGEARWAALLSPQGKILFDFLMSAGSEADSDAILLDVSREKIPDLVKKLTMYKLRAKVDIADESEHLGVIALYGGAPGEGARDSRHPDMGTRLIALNGKIAAQMLTFGGDAGLDDYAAHRIALGVPEGGVDFAYGDAFPHEADMDQLNGVDFKKGCFVGQEVVARMQYRGTTRNRVLKVALEGAAPPPGAIVMAGETKIGVMGSSAGAQGLALLRIDRAEEAAQAGQALVSGETRLRLM</sequence>
<dbReference type="Gene3D" id="3.30.1360.120">
    <property type="entry name" value="Probable tRNA modification gtpase trme, domain 1"/>
    <property type="match status" value="2"/>
</dbReference>
<feature type="domain" description="CAF17 C-terminal" evidence="2">
    <location>
        <begin position="208"/>
        <end position="270"/>
    </location>
</feature>
<dbReference type="InterPro" id="IPR057460">
    <property type="entry name" value="CAF17_C"/>
</dbReference>
<accession>A0ABS9Z3S3</accession>
<dbReference type="Pfam" id="PF25455">
    <property type="entry name" value="Beta-barrel_CAF17_C"/>
    <property type="match status" value="1"/>
</dbReference>
<gene>
    <name evidence="3" type="ORF">K2U94_03455</name>
</gene>